<feature type="transmembrane region" description="Helical" evidence="6">
    <location>
        <begin position="201"/>
        <end position="219"/>
    </location>
</feature>
<feature type="transmembrane region" description="Helical" evidence="6">
    <location>
        <begin position="77"/>
        <end position="95"/>
    </location>
</feature>
<dbReference type="GO" id="GO:0032153">
    <property type="term" value="C:cell division site"/>
    <property type="evidence" value="ECO:0007669"/>
    <property type="project" value="TreeGrafter"/>
</dbReference>
<sequence>MGTTKFEEFLSKVTSKVKSKEAHSMIKNELTNHLQELSQSFQKREFSKEDAQEKAIQEMGNPFTIGEKLNQLHKPRMDWALIFLFAIMASFSFLLLGGEVVDVSLSASYYMGRQAIWYILAVLVIIGFLFFDYRKLKNWWMYFYGGGLLLHFYIGVFGIEVNGAQRWISLGGITLDGTAITLFLFFLAWTGIFNRINEFNSLIKQVLLFLLFWIPIFLFMTIPHFMVSIIYFFSVIAMFTFSHVQKKLAIKLAIPNILMGIIIIGIVITNSISGELSDRLLGFINPEADPQGAGYLYIAIHNAISQAGWFGNNSNDIDFLGAPHTDFAFPYLVYSLGWIVGIALCLILLIFIARIAKNAFKTRDHYGRLLVIGSAALVAVPACWNILMCFGIVPIMEVSLPFISYGGTMLLINSALLGLTLSVYRRKDIVEAARVTFE</sequence>
<comment type="subcellular location">
    <subcellularLocation>
        <location evidence="1">Membrane</location>
        <topology evidence="1">Multi-pass membrane protein</topology>
    </subcellularLocation>
</comment>
<dbReference type="GO" id="GO:0051301">
    <property type="term" value="P:cell division"/>
    <property type="evidence" value="ECO:0007669"/>
    <property type="project" value="InterPro"/>
</dbReference>
<feature type="transmembrane region" description="Helical" evidence="6">
    <location>
        <begin position="140"/>
        <end position="161"/>
    </location>
</feature>
<evidence type="ECO:0000256" key="6">
    <source>
        <dbReference type="SAM" id="Phobius"/>
    </source>
</evidence>
<proteinExistence type="predicted"/>
<keyword evidence="5 6" id="KW-0472">Membrane</keyword>
<evidence type="ECO:0000256" key="3">
    <source>
        <dbReference type="ARBA" id="ARBA00022960"/>
    </source>
</evidence>
<dbReference type="NCBIfam" id="NF038403">
    <property type="entry name" value="perm_prefix_1"/>
    <property type="match status" value="1"/>
</dbReference>
<comment type="caution">
    <text evidence="7">The sequence shown here is derived from an EMBL/GenBank/DDBJ whole genome shotgun (WGS) entry which is preliminary data.</text>
</comment>
<dbReference type="Proteomes" id="UP000480246">
    <property type="component" value="Unassembled WGS sequence"/>
</dbReference>
<dbReference type="EMBL" id="WEID01000035">
    <property type="protein sequence ID" value="KAB8137812.1"/>
    <property type="molecule type" value="Genomic_DNA"/>
</dbReference>
<dbReference type="Pfam" id="PF01098">
    <property type="entry name" value="FTSW_RODA_SPOVE"/>
    <property type="match status" value="1"/>
</dbReference>
<evidence type="ECO:0000256" key="4">
    <source>
        <dbReference type="ARBA" id="ARBA00022989"/>
    </source>
</evidence>
<feature type="transmembrane region" description="Helical" evidence="6">
    <location>
        <begin position="331"/>
        <end position="356"/>
    </location>
</feature>
<evidence type="ECO:0000313" key="7">
    <source>
        <dbReference type="EMBL" id="KAB8137812.1"/>
    </source>
</evidence>
<accession>A0A7C8KR15</accession>
<feature type="transmembrane region" description="Helical" evidence="6">
    <location>
        <begin position="167"/>
        <end position="189"/>
    </location>
</feature>
<dbReference type="GO" id="GO:0008360">
    <property type="term" value="P:regulation of cell shape"/>
    <property type="evidence" value="ECO:0007669"/>
    <property type="project" value="UniProtKB-KW"/>
</dbReference>
<protein>
    <submittedName>
        <fullName evidence="7">FtsW/RodA/SpoVE family cell cycle protein</fullName>
    </submittedName>
</protein>
<dbReference type="AlphaFoldDB" id="A0A7C8KR15"/>
<dbReference type="OrthoDB" id="2192428at2"/>
<keyword evidence="2 6" id="KW-0812">Transmembrane</keyword>
<dbReference type="RefSeq" id="WP_153402420.1">
    <property type="nucleotide sequence ID" value="NZ_ML762427.1"/>
</dbReference>
<feature type="transmembrane region" description="Helical" evidence="6">
    <location>
        <begin position="402"/>
        <end position="424"/>
    </location>
</feature>
<dbReference type="PANTHER" id="PTHR30474">
    <property type="entry name" value="CELL CYCLE PROTEIN"/>
    <property type="match status" value="1"/>
</dbReference>
<keyword evidence="8" id="KW-1185">Reference proteome</keyword>
<evidence type="ECO:0000256" key="1">
    <source>
        <dbReference type="ARBA" id="ARBA00004141"/>
    </source>
</evidence>
<reference evidence="7 8" key="1">
    <citation type="submission" date="2019-10" db="EMBL/GenBank/DDBJ databases">
        <title>Gracilibacillus sp. nov. isolated from rice seeds.</title>
        <authorList>
            <person name="He S."/>
        </authorList>
    </citation>
    <scope>NUCLEOTIDE SEQUENCE [LARGE SCALE GENOMIC DNA]</scope>
    <source>
        <strain evidence="7 8">TD8</strain>
    </source>
</reference>
<name>A0A7C8KR15_9BACI</name>
<dbReference type="GO" id="GO:0005886">
    <property type="term" value="C:plasma membrane"/>
    <property type="evidence" value="ECO:0007669"/>
    <property type="project" value="TreeGrafter"/>
</dbReference>
<organism evidence="7 8">
    <name type="scientific">Gracilibacillus oryzae</name>
    <dbReference type="NCBI Taxonomy" id="1672701"/>
    <lineage>
        <taxon>Bacteria</taxon>
        <taxon>Bacillati</taxon>
        <taxon>Bacillota</taxon>
        <taxon>Bacilli</taxon>
        <taxon>Bacillales</taxon>
        <taxon>Bacillaceae</taxon>
        <taxon>Gracilibacillus</taxon>
    </lineage>
</organism>
<dbReference type="GO" id="GO:0015648">
    <property type="term" value="F:lipid-linked peptidoglycan transporter activity"/>
    <property type="evidence" value="ECO:0007669"/>
    <property type="project" value="TreeGrafter"/>
</dbReference>
<dbReference type="PANTHER" id="PTHR30474:SF1">
    <property type="entry name" value="PEPTIDOGLYCAN GLYCOSYLTRANSFERASE MRDB"/>
    <property type="match status" value="1"/>
</dbReference>
<keyword evidence="4 6" id="KW-1133">Transmembrane helix</keyword>
<evidence type="ECO:0000256" key="2">
    <source>
        <dbReference type="ARBA" id="ARBA00022692"/>
    </source>
</evidence>
<gene>
    <name evidence="7" type="ORF">F9U64_07700</name>
</gene>
<feature type="transmembrane region" description="Helical" evidence="6">
    <location>
        <begin position="115"/>
        <end position="133"/>
    </location>
</feature>
<dbReference type="InterPro" id="IPR001182">
    <property type="entry name" value="FtsW/RodA"/>
</dbReference>
<feature type="transmembrane region" description="Helical" evidence="6">
    <location>
        <begin position="368"/>
        <end position="396"/>
    </location>
</feature>
<feature type="transmembrane region" description="Helical" evidence="6">
    <location>
        <begin position="253"/>
        <end position="272"/>
    </location>
</feature>
<keyword evidence="3" id="KW-0133">Cell shape</keyword>
<evidence type="ECO:0000256" key="5">
    <source>
        <dbReference type="ARBA" id="ARBA00023136"/>
    </source>
</evidence>
<evidence type="ECO:0000313" key="8">
    <source>
        <dbReference type="Proteomes" id="UP000480246"/>
    </source>
</evidence>
<dbReference type="InterPro" id="IPR047928">
    <property type="entry name" value="Perm_prefix_1"/>
</dbReference>